<dbReference type="CDD" id="cd07381">
    <property type="entry name" value="MPP_CapA"/>
    <property type="match status" value="1"/>
</dbReference>
<dbReference type="RefSeq" id="WP_107100642.1">
    <property type="nucleotide sequence ID" value="NZ_JBPJFI010000001.1"/>
</dbReference>
<sequence>MNRRLGRTLLSLLPPLSLLAAVSGCGLLSDDAGAQGGGRSFTVAAAGDILMHPELVDQARKDAGRTGKGVDGMDFGPMMAGIEPLISKADLAICHFEPVMGPARGPFEGFPDFQVPPQEAKTIKDIGYDTCSTASNHTLDHGYEGVKRTLDALDAAGLKHTGSARTEKEAGTPLIMDVKGVKVAQISFAYGFNEPHKLPKDKPWLANQQDLGRIRAAERRAREAGAEVVILSLHWGREHHPEPSAGQLSFARQIARNTGVNLVIGHHAHVVEPMEKVDGTWISYGLGNQIARHEQPTGLTEEGVIAWFTFTERGKGHWDVQPRFEPTLLTIPPDTVNVRDGGTADYTNDDVRDYRLLDVPAALRDGHGLTEAQRARLRLAFERTEGTLLNRGAAQDGLKPLMPLPE</sequence>
<feature type="signal peptide" evidence="2">
    <location>
        <begin position="1"/>
        <end position="20"/>
    </location>
</feature>
<dbReference type="PANTHER" id="PTHR33393">
    <property type="entry name" value="POLYGLUTAMINE SYNTHESIS ACCESSORY PROTEIN RV0574C-RELATED"/>
    <property type="match status" value="1"/>
</dbReference>
<evidence type="ECO:0000259" key="3">
    <source>
        <dbReference type="SMART" id="SM00854"/>
    </source>
</evidence>
<dbReference type="EMBL" id="VFNX01000001">
    <property type="protein sequence ID" value="TQK95856.1"/>
    <property type="molecule type" value="Genomic_DNA"/>
</dbReference>
<evidence type="ECO:0000256" key="2">
    <source>
        <dbReference type="SAM" id="SignalP"/>
    </source>
</evidence>
<feature type="domain" description="Capsule synthesis protein CapA" evidence="3">
    <location>
        <begin position="42"/>
        <end position="293"/>
    </location>
</feature>
<dbReference type="SMART" id="SM00854">
    <property type="entry name" value="PGA_cap"/>
    <property type="match status" value="1"/>
</dbReference>
<dbReference type="Proteomes" id="UP000318103">
    <property type="component" value="Unassembled WGS sequence"/>
</dbReference>
<comment type="caution">
    <text evidence="4">The sequence shown here is derived from an EMBL/GenBank/DDBJ whole genome shotgun (WGS) entry which is preliminary data.</text>
</comment>
<dbReference type="SUPFAM" id="SSF56300">
    <property type="entry name" value="Metallo-dependent phosphatases"/>
    <property type="match status" value="1"/>
</dbReference>
<comment type="similarity">
    <text evidence="1">Belongs to the CapA family.</text>
</comment>
<dbReference type="AlphaFoldDB" id="A0A542U9W5"/>
<dbReference type="InterPro" id="IPR052169">
    <property type="entry name" value="CW_Biosynth-Accessory"/>
</dbReference>
<proteinExistence type="inferred from homology"/>
<dbReference type="InterPro" id="IPR029052">
    <property type="entry name" value="Metallo-depent_PP-like"/>
</dbReference>
<evidence type="ECO:0000256" key="1">
    <source>
        <dbReference type="ARBA" id="ARBA00005662"/>
    </source>
</evidence>
<accession>A0A542U9W5</accession>
<keyword evidence="2" id="KW-0732">Signal</keyword>
<keyword evidence="5" id="KW-1185">Reference proteome</keyword>
<dbReference type="PANTHER" id="PTHR33393:SF13">
    <property type="entry name" value="PGA BIOSYNTHESIS PROTEIN CAPA"/>
    <property type="match status" value="1"/>
</dbReference>
<dbReference type="OrthoDB" id="9810718at2"/>
<dbReference type="PROSITE" id="PS51257">
    <property type="entry name" value="PROKAR_LIPOPROTEIN"/>
    <property type="match status" value="1"/>
</dbReference>
<dbReference type="Pfam" id="PF09587">
    <property type="entry name" value="PGA_cap"/>
    <property type="match status" value="1"/>
</dbReference>
<reference evidence="4 5" key="1">
    <citation type="submission" date="2019-06" db="EMBL/GenBank/DDBJ databases">
        <title>Sequencing the genomes of 1000 actinobacteria strains.</title>
        <authorList>
            <person name="Klenk H.-P."/>
        </authorList>
    </citation>
    <scope>NUCLEOTIDE SEQUENCE [LARGE SCALE GENOMIC DNA]</scope>
    <source>
        <strain evidence="4 5">DSM 41929</strain>
    </source>
</reference>
<evidence type="ECO:0000313" key="4">
    <source>
        <dbReference type="EMBL" id="TQK95856.1"/>
    </source>
</evidence>
<evidence type="ECO:0000313" key="5">
    <source>
        <dbReference type="Proteomes" id="UP000318103"/>
    </source>
</evidence>
<feature type="chain" id="PRO_5022076822" evidence="2">
    <location>
        <begin position="21"/>
        <end position="406"/>
    </location>
</feature>
<dbReference type="InterPro" id="IPR019079">
    <property type="entry name" value="Capsule_synth_CapA"/>
</dbReference>
<name>A0A542U9W5_9ACTN</name>
<gene>
    <name evidence="4" type="ORF">FB563_0776</name>
</gene>
<dbReference type="Gene3D" id="3.60.21.10">
    <property type="match status" value="1"/>
</dbReference>
<protein>
    <submittedName>
        <fullName evidence="4">Poly-gamma-glutamate synthesis protein (Capsule biosynthesis protein)</fullName>
    </submittedName>
</protein>
<organism evidence="4 5">
    <name type="scientific">Streptomyces puniciscabiei</name>
    <dbReference type="NCBI Taxonomy" id="164348"/>
    <lineage>
        <taxon>Bacteria</taxon>
        <taxon>Bacillati</taxon>
        <taxon>Actinomycetota</taxon>
        <taxon>Actinomycetes</taxon>
        <taxon>Kitasatosporales</taxon>
        <taxon>Streptomycetaceae</taxon>
        <taxon>Streptomyces</taxon>
    </lineage>
</organism>